<dbReference type="GO" id="GO:0009279">
    <property type="term" value="C:cell outer membrane"/>
    <property type="evidence" value="ECO:0007669"/>
    <property type="project" value="UniProtKB-SubCell"/>
</dbReference>
<gene>
    <name evidence="13" type="ORF">GCM10008179_01930</name>
</gene>
<evidence type="ECO:0000256" key="6">
    <source>
        <dbReference type="ARBA" id="ARBA00023136"/>
    </source>
</evidence>
<dbReference type="PROSITE" id="PS52016">
    <property type="entry name" value="TONB_DEPENDENT_REC_3"/>
    <property type="match status" value="1"/>
</dbReference>
<evidence type="ECO:0000256" key="7">
    <source>
        <dbReference type="ARBA" id="ARBA00023237"/>
    </source>
</evidence>
<dbReference type="AlphaFoldDB" id="A0A9W6IWR5"/>
<evidence type="ECO:0000256" key="9">
    <source>
        <dbReference type="RuleBase" id="RU003357"/>
    </source>
</evidence>
<evidence type="ECO:0000259" key="11">
    <source>
        <dbReference type="Pfam" id="PF00593"/>
    </source>
</evidence>
<dbReference type="Pfam" id="PF00593">
    <property type="entry name" value="TonB_dep_Rec_b-barrel"/>
    <property type="match status" value="1"/>
</dbReference>
<evidence type="ECO:0000256" key="3">
    <source>
        <dbReference type="ARBA" id="ARBA00022452"/>
    </source>
</evidence>
<feature type="compositionally biased region" description="Polar residues" evidence="10">
    <location>
        <begin position="362"/>
        <end position="379"/>
    </location>
</feature>
<keyword evidence="2 8" id="KW-0813">Transport</keyword>
<accession>A0A9W6IWR5</accession>
<feature type="region of interest" description="Disordered" evidence="10">
    <location>
        <begin position="326"/>
        <end position="379"/>
    </location>
</feature>
<protein>
    <submittedName>
        <fullName evidence="13">Membrane protein</fullName>
    </submittedName>
</protein>
<evidence type="ECO:0000256" key="1">
    <source>
        <dbReference type="ARBA" id="ARBA00004571"/>
    </source>
</evidence>
<reference evidence="13" key="2">
    <citation type="submission" date="2023-01" db="EMBL/GenBank/DDBJ databases">
        <authorList>
            <person name="Sun Q."/>
            <person name="Evtushenko L."/>
        </authorList>
    </citation>
    <scope>NUCLEOTIDE SEQUENCE</scope>
    <source>
        <strain evidence="13">VKM B-2347</strain>
    </source>
</reference>
<dbReference type="PANTHER" id="PTHR30069">
    <property type="entry name" value="TONB-DEPENDENT OUTER MEMBRANE RECEPTOR"/>
    <property type="match status" value="1"/>
</dbReference>
<feature type="domain" description="TonB-dependent receptor plug" evidence="12">
    <location>
        <begin position="37"/>
        <end position="149"/>
    </location>
</feature>
<keyword evidence="7 8" id="KW-0998">Cell outer membrane</keyword>
<evidence type="ECO:0000259" key="12">
    <source>
        <dbReference type="Pfam" id="PF07715"/>
    </source>
</evidence>
<dbReference type="Proteomes" id="UP001143372">
    <property type="component" value="Unassembled WGS sequence"/>
</dbReference>
<dbReference type="EMBL" id="BSFI01000001">
    <property type="protein sequence ID" value="GLK66555.1"/>
    <property type="molecule type" value="Genomic_DNA"/>
</dbReference>
<comment type="caution">
    <text evidence="13">The sequence shown here is derived from an EMBL/GenBank/DDBJ whole genome shotgun (WGS) entry which is preliminary data.</text>
</comment>
<proteinExistence type="inferred from homology"/>
<dbReference type="Pfam" id="PF07715">
    <property type="entry name" value="Plug"/>
    <property type="match status" value="1"/>
</dbReference>
<organism evidence="13 14">
    <name type="scientific">Hansschlegelia plantiphila</name>
    <dbReference type="NCBI Taxonomy" id="374655"/>
    <lineage>
        <taxon>Bacteria</taxon>
        <taxon>Pseudomonadati</taxon>
        <taxon>Pseudomonadota</taxon>
        <taxon>Alphaproteobacteria</taxon>
        <taxon>Hyphomicrobiales</taxon>
        <taxon>Methylopilaceae</taxon>
        <taxon>Hansschlegelia</taxon>
    </lineage>
</organism>
<keyword evidence="6 8" id="KW-0472">Membrane</keyword>
<dbReference type="Gene3D" id="2.40.170.20">
    <property type="entry name" value="TonB-dependent receptor, beta-barrel domain"/>
    <property type="match status" value="1"/>
</dbReference>
<dbReference type="InterPro" id="IPR012910">
    <property type="entry name" value="Plug_dom"/>
</dbReference>
<keyword evidence="4 8" id="KW-0812">Transmembrane</keyword>
<keyword evidence="5 9" id="KW-0798">TonB box</keyword>
<dbReference type="GO" id="GO:0044718">
    <property type="term" value="P:siderophore transmembrane transport"/>
    <property type="evidence" value="ECO:0007669"/>
    <property type="project" value="TreeGrafter"/>
</dbReference>
<evidence type="ECO:0000256" key="8">
    <source>
        <dbReference type="PROSITE-ProRule" id="PRU01360"/>
    </source>
</evidence>
<evidence type="ECO:0000256" key="10">
    <source>
        <dbReference type="SAM" id="MobiDB-lite"/>
    </source>
</evidence>
<dbReference type="InterPro" id="IPR000531">
    <property type="entry name" value="Beta-barrel_TonB"/>
</dbReference>
<evidence type="ECO:0000256" key="2">
    <source>
        <dbReference type="ARBA" id="ARBA00022448"/>
    </source>
</evidence>
<sequence length="799" mass="85878">MAAFGSLGAALAQDGATPLEGIEVIGTSPLGGDGLDVDKVPANVTSLSSSDLSGGTQLSVTEAIARKTPSVSLSDVQGNPYFKDLYFRGFVASPLNGTPQGIAVYQNGVRQNEAFGDTVNFDLIPEIAIDRADIWTNNPVFGLNALGGALNLKMKNGFTYQGLETEFMAGSFGKFSGKAQWGQQFGNWATYLALEGERDGGWRDYSKSNVKRVYGDVGYKGDDAEIHLNFSLADTNLGVVGPTPRELLERGGRDAVYTGPQTTDNKAGQINLTGDFDLGSNWSLQTNAYYRQMKQKHVDGNDTDVRPCEDNPALLCLEADDIIDPATGTNPDDDDPRLIVRDKNGNAVGTPDGFAERPGSIERSQTNSHTVGGTAQATNTGELFGKTNHFIVGVSYDHGWTDFKGDSELGIIPDNLQVIGTGIKYHTTFPGGILPTDVSTRNDYLGLYLSDTLDITDRLSATIGGRLNYAHITLKDHSPFFNVDANGNPVGAGIDGSHNFTRFNPMAGLTYKITPEMTAYAGYSEANRAPTPLELGCADPSNPCQLEGFLVSDPPLKQVVTRTGEIGLRGHTAPGFGGLLNWKVGAYLAYNSNDILTIPSPLTGRGYFKNAGDTQRAGIELSADYQTDTWAIYANYAYIDATFRKNVTLGSPNNPQADGAGEINVKKGDHLPAIPAHQAKIGVAYRITPAFTVGGDMIYNSSQYFVGDESNQNKKLPGYVVFNANASWQVTDQIRVFGMVDNIFNNKYATYGTFYDNDDIDFLELNGSRTVTPARPRGAYLGIGYKFSANAAPALVTKD</sequence>
<evidence type="ECO:0000256" key="4">
    <source>
        <dbReference type="ARBA" id="ARBA00022692"/>
    </source>
</evidence>
<dbReference type="GO" id="GO:0015344">
    <property type="term" value="F:siderophore uptake transmembrane transporter activity"/>
    <property type="evidence" value="ECO:0007669"/>
    <property type="project" value="TreeGrafter"/>
</dbReference>
<evidence type="ECO:0000313" key="13">
    <source>
        <dbReference type="EMBL" id="GLK66555.1"/>
    </source>
</evidence>
<dbReference type="InterPro" id="IPR036942">
    <property type="entry name" value="Beta-barrel_TonB_sf"/>
</dbReference>
<keyword evidence="3 8" id="KW-1134">Transmembrane beta strand</keyword>
<evidence type="ECO:0000256" key="5">
    <source>
        <dbReference type="ARBA" id="ARBA00023077"/>
    </source>
</evidence>
<evidence type="ECO:0000313" key="14">
    <source>
        <dbReference type="Proteomes" id="UP001143372"/>
    </source>
</evidence>
<reference evidence="13" key="1">
    <citation type="journal article" date="2014" name="Int. J. Syst. Evol. Microbiol.">
        <title>Complete genome sequence of Corynebacterium casei LMG S-19264T (=DSM 44701T), isolated from a smear-ripened cheese.</title>
        <authorList>
            <consortium name="US DOE Joint Genome Institute (JGI-PGF)"/>
            <person name="Walter F."/>
            <person name="Albersmeier A."/>
            <person name="Kalinowski J."/>
            <person name="Ruckert C."/>
        </authorList>
    </citation>
    <scope>NUCLEOTIDE SEQUENCE</scope>
    <source>
        <strain evidence="13">VKM B-2347</strain>
    </source>
</reference>
<dbReference type="InterPro" id="IPR039426">
    <property type="entry name" value="TonB-dep_rcpt-like"/>
</dbReference>
<comment type="similarity">
    <text evidence="8 9">Belongs to the TonB-dependent receptor family.</text>
</comment>
<dbReference type="SUPFAM" id="SSF56935">
    <property type="entry name" value="Porins"/>
    <property type="match status" value="1"/>
</dbReference>
<dbReference type="InterPro" id="IPR037066">
    <property type="entry name" value="Plug_dom_sf"/>
</dbReference>
<name>A0A9W6IWR5_9HYPH</name>
<feature type="domain" description="TonB-dependent receptor-like beta-barrel" evidence="11">
    <location>
        <begin position="216"/>
        <end position="743"/>
    </location>
</feature>
<dbReference type="Gene3D" id="2.170.130.10">
    <property type="entry name" value="TonB-dependent receptor, plug domain"/>
    <property type="match status" value="1"/>
</dbReference>
<comment type="subcellular location">
    <subcellularLocation>
        <location evidence="1 8">Cell outer membrane</location>
        <topology evidence="1 8">Multi-pass membrane protein</topology>
    </subcellularLocation>
</comment>
<keyword evidence="14" id="KW-1185">Reference proteome</keyword>
<dbReference type="PANTHER" id="PTHR30069:SF39">
    <property type="entry name" value="BLL6183 PROTEIN"/>
    <property type="match status" value="1"/>
</dbReference>